<dbReference type="OrthoDB" id="9808897at2"/>
<protein>
    <submittedName>
        <fullName evidence="1">Uncharacterized protein</fullName>
    </submittedName>
</protein>
<evidence type="ECO:0000313" key="1">
    <source>
        <dbReference type="EMBL" id="SDS90330.1"/>
    </source>
</evidence>
<dbReference type="STRING" id="652787.SAMN05216490_2056"/>
<organism evidence="1 2">
    <name type="scientific">Mucilaginibacter mallensis</name>
    <dbReference type="NCBI Taxonomy" id="652787"/>
    <lineage>
        <taxon>Bacteria</taxon>
        <taxon>Pseudomonadati</taxon>
        <taxon>Bacteroidota</taxon>
        <taxon>Sphingobacteriia</taxon>
        <taxon>Sphingobacteriales</taxon>
        <taxon>Sphingobacteriaceae</taxon>
        <taxon>Mucilaginibacter</taxon>
    </lineage>
</organism>
<dbReference type="RefSeq" id="WP_091371944.1">
    <property type="nucleotide sequence ID" value="NZ_LT629740.1"/>
</dbReference>
<name>A0A1H1W0U0_MUCMA</name>
<keyword evidence="2" id="KW-1185">Reference proteome</keyword>
<proteinExistence type="predicted"/>
<sequence length="62" mass="7083">MKKLLFILILFTWLSYSYAKPIIYINEVTFDSNAPKSALIGDDQQYIGKISFNIIDAITLPI</sequence>
<reference evidence="1 2" key="1">
    <citation type="submission" date="2016-10" db="EMBL/GenBank/DDBJ databases">
        <authorList>
            <person name="de Groot N.N."/>
        </authorList>
    </citation>
    <scope>NUCLEOTIDE SEQUENCE [LARGE SCALE GENOMIC DNA]</scope>
    <source>
        <strain evidence="1 2">MP1X4</strain>
    </source>
</reference>
<dbReference type="Proteomes" id="UP000199679">
    <property type="component" value="Chromosome I"/>
</dbReference>
<accession>A0A1H1W0U0</accession>
<gene>
    <name evidence="1" type="ORF">SAMN05216490_2056</name>
</gene>
<dbReference type="AlphaFoldDB" id="A0A1H1W0U0"/>
<dbReference type="EMBL" id="LT629740">
    <property type="protein sequence ID" value="SDS90330.1"/>
    <property type="molecule type" value="Genomic_DNA"/>
</dbReference>
<evidence type="ECO:0000313" key="2">
    <source>
        <dbReference type="Proteomes" id="UP000199679"/>
    </source>
</evidence>